<dbReference type="GO" id="GO:0005737">
    <property type="term" value="C:cytoplasm"/>
    <property type="evidence" value="ECO:0007669"/>
    <property type="project" value="TreeGrafter"/>
</dbReference>
<feature type="compositionally biased region" description="Basic and acidic residues" evidence="1">
    <location>
        <begin position="386"/>
        <end position="409"/>
    </location>
</feature>
<reference evidence="3 4" key="1">
    <citation type="submission" date="2020-04" db="EMBL/GenBank/DDBJ databases">
        <title>Plant Genome Project.</title>
        <authorList>
            <person name="Zhang R.-G."/>
        </authorList>
    </citation>
    <scope>NUCLEOTIDE SEQUENCE [LARGE SCALE GENOMIC DNA]</scope>
    <source>
        <strain evidence="3">YNK0</strain>
        <tissue evidence="3">Leaf</tissue>
    </source>
</reference>
<proteinExistence type="predicted"/>
<dbReference type="PANTHER" id="PTHR12436">
    <property type="entry name" value="80 KDA MCM3-ASSOCIATED PROTEIN"/>
    <property type="match status" value="1"/>
</dbReference>
<feature type="compositionally biased region" description="Polar residues" evidence="1">
    <location>
        <begin position="7"/>
        <end position="22"/>
    </location>
</feature>
<dbReference type="OMA" id="RIFAEMF"/>
<gene>
    <name evidence="3" type="ORF">HHK36_026638</name>
</gene>
<evidence type="ECO:0000313" key="4">
    <source>
        <dbReference type="Proteomes" id="UP000655225"/>
    </source>
</evidence>
<dbReference type="GO" id="GO:0070390">
    <property type="term" value="C:transcription export complex 2"/>
    <property type="evidence" value="ECO:0007669"/>
    <property type="project" value="TreeGrafter"/>
</dbReference>
<dbReference type="EMBL" id="JABCRI010000020">
    <property type="protein sequence ID" value="KAF8387972.1"/>
    <property type="molecule type" value="Genomic_DNA"/>
</dbReference>
<feature type="region of interest" description="Disordered" evidence="1">
    <location>
        <begin position="147"/>
        <end position="280"/>
    </location>
</feature>
<comment type="caution">
    <text evidence="3">The sequence shown here is derived from an EMBL/GenBank/DDBJ whole genome shotgun (WGS) entry which is preliminary data.</text>
</comment>
<dbReference type="OrthoDB" id="21502at2759"/>
<feature type="domain" description="PCI" evidence="2">
    <location>
        <begin position="519"/>
        <end position="701"/>
    </location>
</feature>
<evidence type="ECO:0000259" key="2">
    <source>
        <dbReference type="PROSITE" id="PS50250"/>
    </source>
</evidence>
<dbReference type="FunFam" id="1.25.40.990:FF:000004">
    <property type="entry name" value="Putative peptidase C48 domain family protein"/>
    <property type="match status" value="1"/>
</dbReference>
<organism evidence="3 4">
    <name type="scientific">Tetracentron sinense</name>
    <name type="common">Spur-leaf</name>
    <dbReference type="NCBI Taxonomy" id="13715"/>
    <lineage>
        <taxon>Eukaryota</taxon>
        <taxon>Viridiplantae</taxon>
        <taxon>Streptophyta</taxon>
        <taxon>Embryophyta</taxon>
        <taxon>Tracheophyta</taxon>
        <taxon>Spermatophyta</taxon>
        <taxon>Magnoliopsida</taxon>
        <taxon>Trochodendrales</taxon>
        <taxon>Trochodendraceae</taxon>
        <taxon>Tetracentron</taxon>
    </lineage>
</organism>
<dbReference type="InterPro" id="IPR000717">
    <property type="entry name" value="PCI_dom"/>
</dbReference>
<protein>
    <recommendedName>
        <fullName evidence="2">PCI domain-containing protein</fullName>
    </recommendedName>
</protein>
<evidence type="ECO:0000256" key="1">
    <source>
        <dbReference type="SAM" id="MobiDB-lite"/>
    </source>
</evidence>
<keyword evidence="4" id="KW-1185">Reference proteome</keyword>
<dbReference type="InterPro" id="IPR005062">
    <property type="entry name" value="SAC3/GANP/THP3_conserved"/>
</dbReference>
<dbReference type="Proteomes" id="UP000655225">
    <property type="component" value="Unassembled WGS sequence"/>
</dbReference>
<feature type="compositionally biased region" description="Polar residues" evidence="1">
    <location>
        <begin position="160"/>
        <end position="177"/>
    </location>
</feature>
<sequence length="1573" mass="176489">MAFEGFSKNSGPSIPPKTQNPFGNFPRSPSPTTRFNGVTQQRPVRPTVWSNHPKSFINGSNDQNHQRPSLVAPYVASHNTGTRLPSGIQKRLISPPLPSADEGFLGSSTKNVTGSEGPVALQRMQSPLLAFQSNHSVEDLRRPFENAQRPALSPPRWGNQPRSPVNDVNSLIYQGPSSFAPYVGSHDGGARSPTKLANLQGPKRTRSPPLSSSREKSNPIQDDSGRSSISPPRLGNGLNVLNNPNSRTYQRSSPFTHNIDADSAGTNQVPKRTRSPPLAYSDQVFLGSSYSTPDDTEREIQAKAKRLARFNVELSQTLQSAYDPTTHKFSGSRHDQSLTERQLPVGERPMEEAAEDIANGNNLSEFEGLESSHIIIGLCPDMCPESERAERERKGDLDKHERLDGDRNQTSKSLAVKKYNRTAEREADFIRPMPVLQMTVDYLLALLDQPYDDSFLSMYNFLWDRMRAIRMDLRMQHIFNRGAITMLEQMIRLHIIAMHELCDYTKGEGFSEGFDAHLNIEQMNKASVELFQMYDDHRKKGINVPTEKEFRGYYALLKLDKHPGYKVEPAELSLDLAKMTPEIRQTPEVLFARDVARACRTGNFIAFFRLARKATYLQACLMHAHFAKLRTQALASLHSGLQNNQGLPVTHVTKWLGMEEEDIESLLEYHGFLIKEFEESYMVKEGPFLNSDKDYPTRCSQLVHLKKSRRIIKDVSSSSQVVYWPAKEAKRFTSDTIVGHAPTAVKVVETKSWVAAVDEEMLDFETDSIRPDGSQVQMMLKPSLSIGKQGEDVQQVADVHFMSQDVPAHHSPESRPAKVGRVGKPALHALLTDSLESLRSDVKVMPLQTVSRRVRQVERSGVSHFDSDVENTESQREDIKDLETEEPMVPQEVENEEAMIIYQDEEAARSKLKLILRIWRRRSSKRRKLREQRQLAASAALNSLSLGLPIRHNKEQASTVGELNIDRVVRERHERSGRSWSRLNISKVVAGILSERNPDAKCLCWKLLVCSQMNMQGNSSLQRSQATHLAGPWLLSKLMAVGKEDDELVVSSPGLSIWKKWVISQFANLPTCCLSVIRDTEVDKLNDAVGASAILFLVSESIPWELQRIQLHNLLMSLPSGSHVPLLILCASYKEEVSDPSFMIINGLGLHDMDKTKINSFSVVFLAGNRQMDYFDGFFSDDRLREGLQWLASQSPLQPVLHRVKTRELVLGHLNSSLEVLDKMNVSEVGPQHCISAFNEALDRSVEEVAAAANRSPACWPCPEVDLLEESSDERKTVKWFLPSIGWSSAARIELTINTIKGCKLPSFPDDVSWLDRGSDTGEEIQHHKSELEKCLIRYLAESNKMMGWAQAANEACVMLQNGARLELHDSNYYIVPKWVAIFRRIFNWRLMNLTSGTFSVAYVLEHNSVSCVEPCAMVTPLKHGVREFNMKGTPLTLKGLDNLSLEGDQSPPYSPIQPSLDEMIEVSCSPLFFRSGQSEPEAVQALSGMAKEGSEALEATNFGDLMEDDERVSQDGEFAETADANLSGEQINASSGLVVAVMRVKEDDRLGKLLEQCNMLQNMIDEKLSIYF</sequence>
<feature type="compositionally biased region" description="Polar residues" evidence="1">
    <location>
        <begin position="208"/>
        <end position="230"/>
    </location>
</feature>
<feature type="region of interest" description="Disordered" evidence="1">
    <location>
        <begin position="386"/>
        <end position="412"/>
    </location>
</feature>
<name>A0A834YFV0_TETSI</name>
<dbReference type="GO" id="GO:0006406">
    <property type="term" value="P:mRNA export from nucleus"/>
    <property type="evidence" value="ECO:0007669"/>
    <property type="project" value="TreeGrafter"/>
</dbReference>
<dbReference type="PANTHER" id="PTHR12436:SF17">
    <property type="entry name" value="SAC3 FAMILY PROTEIN B"/>
    <property type="match status" value="1"/>
</dbReference>
<feature type="compositionally biased region" description="Polar residues" evidence="1">
    <location>
        <begin position="246"/>
        <end position="256"/>
    </location>
</feature>
<evidence type="ECO:0000313" key="3">
    <source>
        <dbReference type="EMBL" id="KAF8387972.1"/>
    </source>
</evidence>
<feature type="region of interest" description="Disordered" evidence="1">
    <location>
        <begin position="1"/>
        <end position="47"/>
    </location>
</feature>
<feature type="compositionally biased region" description="Low complexity" evidence="1">
    <location>
        <begin position="231"/>
        <end position="245"/>
    </location>
</feature>
<accession>A0A834YFV0</accession>
<dbReference type="PROSITE" id="PS50250">
    <property type="entry name" value="PCI"/>
    <property type="match status" value="1"/>
</dbReference>
<dbReference type="InterPro" id="IPR045107">
    <property type="entry name" value="SAC3/GANP/THP3"/>
</dbReference>
<feature type="compositionally biased region" description="Polar residues" evidence="1">
    <location>
        <begin position="30"/>
        <end position="47"/>
    </location>
</feature>
<dbReference type="Pfam" id="PF03399">
    <property type="entry name" value="SAC3_GANP"/>
    <property type="match status" value="1"/>
</dbReference>
<dbReference type="Gene3D" id="1.25.40.990">
    <property type="match status" value="1"/>
</dbReference>